<dbReference type="GO" id="GO:0016301">
    <property type="term" value="F:kinase activity"/>
    <property type="evidence" value="ECO:0007669"/>
    <property type="project" value="UniProtKB-KW"/>
</dbReference>
<evidence type="ECO:0000259" key="4">
    <source>
        <dbReference type="PROSITE" id="PS50222"/>
    </source>
</evidence>
<dbReference type="InterPro" id="IPR011990">
    <property type="entry name" value="TPR-like_helical_dom_sf"/>
</dbReference>
<accession>A0A9P1GGB2</accession>
<dbReference type="AlphaFoldDB" id="A0A9P1GGB2"/>
<evidence type="ECO:0000313" key="5">
    <source>
        <dbReference type="EMBL" id="CAI4012475.1"/>
    </source>
</evidence>
<dbReference type="InterPro" id="IPR011009">
    <property type="entry name" value="Kinase-like_dom_sf"/>
</dbReference>
<keyword evidence="1" id="KW-0677">Repeat</keyword>
<dbReference type="EMBL" id="CAMXCT030005479">
    <property type="protein sequence ID" value="CAL4799787.1"/>
    <property type="molecule type" value="Genomic_DNA"/>
</dbReference>
<evidence type="ECO:0000313" key="7">
    <source>
        <dbReference type="EMBL" id="CAL4799787.1"/>
    </source>
</evidence>
<organism evidence="5">
    <name type="scientific">Cladocopium goreaui</name>
    <dbReference type="NCBI Taxonomy" id="2562237"/>
    <lineage>
        <taxon>Eukaryota</taxon>
        <taxon>Sar</taxon>
        <taxon>Alveolata</taxon>
        <taxon>Dinophyceae</taxon>
        <taxon>Suessiales</taxon>
        <taxon>Symbiodiniaceae</taxon>
        <taxon>Cladocopium</taxon>
    </lineage>
</organism>
<feature type="domain" description="EF-hand" evidence="4">
    <location>
        <begin position="599"/>
        <end position="634"/>
    </location>
</feature>
<dbReference type="SUPFAM" id="SSF56112">
    <property type="entry name" value="Protein kinase-like (PK-like)"/>
    <property type="match status" value="1"/>
</dbReference>
<dbReference type="SMART" id="SM00054">
    <property type="entry name" value="EFh"/>
    <property type="match status" value="4"/>
</dbReference>
<dbReference type="GO" id="GO:0005509">
    <property type="term" value="F:calcium ion binding"/>
    <property type="evidence" value="ECO:0007669"/>
    <property type="project" value="InterPro"/>
</dbReference>
<name>A0A9P1GGB2_9DINO</name>
<dbReference type="Pfam" id="PF13499">
    <property type="entry name" value="EF-hand_7"/>
    <property type="match status" value="2"/>
</dbReference>
<feature type="domain" description="EF-hand" evidence="4">
    <location>
        <begin position="528"/>
        <end position="563"/>
    </location>
</feature>
<feature type="repeat" description="PPR" evidence="3">
    <location>
        <begin position="235"/>
        <end position="269"/>
    </location>
</feature>
<keyword evidence="8" id="KW-1185">Reference proteome</keyword>
<feature type="domain" description="EF-hand" evidence="4">
    <location>
        <begin position="637"/>
        <end position="672"/>
    </location>
</feature>
<dbReference type="PANTHER" id="PTHR47936:SF1">
    <property type="entry name" value="PENTATRICOPEPTIDE REPEAT-CONTAINING PROTEIN GUN1, CHLOROPLASTIC"/>
    <property type="match status" value="1"/>
</dbReference>
<dbReference type="PROSITE" id="PS51375">
    <property type="entry name" value="PPR"/>
    <property type="match status" value="1"/>
</dbReference>
<dbReference type="Gene3D" id="1.10.238.10">
    <property type="entry name" value="EF-hand"/>
    <property type="match status" value="2"/>
</dbReference>
<dbReference type="Pfam" id="PF13812">
    <property type="entry name" value="PPR_3"/>
    <property type="match status" value="1"/>
</dbReference>
<gene>
    <name evidence="5" type="ORF">C1SCF055_LOCUS37535</name>
</gene>
<keyword evidence="7" id="KW-0808">Transferase</keyword>
<dbReference type="InterPro" id="IPR002048">
    <property type="entry name" value="EF_hand_dom"/>
</dbReference>
<reference evidence="5" key="1">
    <citation type="submission" date="2022-10" db="EMBL/GenBank/DDBJ databases">
        <authorList>
            <person name="Chen Y."/>
            <person name="Dougan E. K."/>
            <person name="Chan C."/>
            <person name="Rhodes N."/>
            <person name="Thang M."/>
        </authorList>
    </citation>
    <scope>NUCLEOTIDE SEQUENCE</scope>
</reference>
<dbReference type="InterPro" id="IPR018247">
    <property type="entry name" value="EF_Hand_1_Ca_BS"/>
</dbReference>
<protein>
    <submittedName>
        <fullName evidence="7">Calcium-dependent protein kinase 3</fullName>
    </submittedName>
</protein>
<dbReference type="SUPFAM" id="SSF47473">
    <property type="entry name" value="EF-hand"/>
    <property type="match status" value="1"/>
</dbReference>
<dbReference type="PANTHER" id="PTHR47936">
    <property type="entry name" value="PPR_LONG DOMAIN-CONTAINING PROTEIN"/>
    <property type="match status" value="1"/>
</dbReference>
<keyword evidence="2" id="KW-0106">Calcium</keyword>
<dbReference type="Proteomes" id="UP001152797">
    <property type="component" value="Unassembled WGS sequence"/>
</dbReference>
<comment type="caution">
    <text evidence="5">The sequence shown here is derived from an EMBL/GenBank/DDBJ whole genome shotgun (WGS) entry which is preliminary data.</text>
</comment>
<dbReference type="InterPro" id="IPR011992">
    <property type="entry name" value="EF-hand-dom_pair"/>
</dbReference>
<evidence type="ECO:0000256" key="1">
    <source>
        <dbReference type="ARBA" id="ARBA00022737"/>
    </source>
</evidence>
<dbReference type="PROSITE" id="PS50222">
    <property type="entry name" value="EF_HAND_2"/>
    <property type="match status" value="4"/>
</dbReference>
<feature type="domain" description="EF-hand" evidence="4">
    <location>
        <begin position="568"/>
        <end position="598"/>
    </location>
</feature>
<dbReference type="EMBL" id="CAMXCT020005479">
    <property type="protein sequence ID" value="CAL1165850.1"/>
    <property type="molecule type" value="Genomic_DNA"/>
</dbReference>
<dbReference type="PROSITE" id="PS00018">
    <property type="entry name" value="EF_HAND_1"/>
    <property type="match status" value="4"/>
</dbReference>
<evidence type="ECO:0000313" key="8">
    <source>
        <dbReference type="Proteomes" id="UP001152797"/>
    </source>
</evidence>
<evidence type="ECO:0000313" key="6">
    <source>
        <dbReference type="EMBL" id="CAL1165850.1"/>
    </source>
</evidence>
<dbReference type="InterPro" id="IPR002885">
    <property type="entry name" value="PPR_rpt"/>
</dbReference>
<dbReference type="CDD" id="cd00051">
    <property type="entry name" value="EFh"/>
    <property type="match status" value="2"/>
</dbReference>
<dbReference type="NCBIfam" id="TIGR00756">
    <property type="entry name" value="PPR"/>
    <property type="match status" value="1"/>
</dbReference>
<dbReference type="Gene3D" id="1.25.40.10">
    <property type="entry name" value="Tetratricopeptide repeat domain"/>
    <property type="match status" value="3"/>
</dbReference>
<dbReference type="FunFam" id="1.10.238.10:FF:000003">
    <property type="entry name" value="Calmodulin A"/>
    <property type="match status" value="1"/>
</dbReference>
<dbReference type="OrthoDB" id="40902at2759"/>
<proteinExistence type="predicted"/>
<dbReference type="EMBL" id="CAMXCT010005479">
    <property type="protein sequence ID" value="CAI4012475.1"/>
    <property type="molecule type" value="Genomic_DNA"/>
</dbReference>
<evidence type="ECO:0000256" key="2">
    <source>
        <dbReference type="ARBA" id="ARBA00022837"/>
    </source>
</evidence>
<reference evidence="6" key="2">
    <citation type="submission" date="2024-04" db="EMBL/GenBank/DDBJ databases">
        <authorList>
            <person name="Chen Y."/>
            <person name="Shah S."/>
            <person name="Dougan E. K."/>
            <person name="Thang M."/>
            <person name="Chan C."/>
        </authorList>
    </citation>
    <scope>NUCLEOTIDE SEQUENCE [LARGE SCALE GENOMIC DNA]</scope>
</reference>
<keyword evidence="7" id="KW-0418">Kinase</keyword>
<sequence>MPPDSSKSQASQTLSLARAQQWQGALETLRGDAAPKVVAFNSTISASARAFVWTLALEVLRTLRTSLALQPTVVTLNSGIGVFEKGKKWSEAVNFLARMRQQQVRAEELSFNSCMTAVGQWQIHHSLLKQMHLLKLQLDAFSFRASAEKAHWLLAVALQERFRCSFLVSNAFLDSAVVHACEERWEETLQLLQRASSLPDIVMYNAIMSSCEKASQWTTALAILEFVGKISVRRSIVSYNTVMSACVSTENWQLAMDLYTEAMQSTMRPNELTALAVVTAYDQGYQWKRAMASLASFKTGRLTSARNAVVSACSTTAQWQMALNIFAEQVSATLQPDIIGANAALQGAAEGRGWRRSVRLVAEKPTVITMNALLSNFETTSNWLEAIGLQEVFQGHQVESDVVSFNCAMGAAAAGSCWRQSLKLLGEMKRCEVMANERSVAAVQSACTKATAVDLKRAKNLITQMLTFDPSIRPTAETVLMSPWLKFKGTPKSTPLSKDFVTRLSGFRAFSKLKKVALTALAQQLPDEKIESLQKTFRALDQNGDGMLSVEEIREAIVQQGLKPPKALEDILQAIDCNGSGSLDYTEFLAAMLDQKVYMQRDVCWAAFRIFDLDGDGKITREELGKVLNGDSVQELFGTRKIEKMIEEVDKDGDGAVDFEEFCAMMSSKAEPPSKRQKLN</sequence>
<evidence type="ECO:0000256" key="3">
    <source>
        <dbReference type="PROSITE-ProRule" id="PRU00708"/>
    </source>
</evidence>